<dbReference type="EMBL" id="JAIWYP010000010">
    <property type="protein sequence ID" value="KAH3755556.1"/>
    <property type="molecule type" value="Genomic_DNA"/>
</dbReference>
<comment type="caution">
    <text evidence="1">The sequence shown here is derived from an EMBL/GenBank/DDBJ whole genome shotgun (WGS) entry which is preliminary data.</text>
</comment>
<reference evidence="1" key="1">
    <citation type="journal article" date="2019" name="bioRxiv">
        <title>The Genome of the Zebra Mussel, Dreissena polymorpha: A Resource for Invasive Species Research.</title>
        <authorList>
            <person name="McCartney M.A."/>
            <person name="Auch B."/>
            <person name="Kono T."/>
            <person name="Mallez S."/>
            <person name="Zhang Y."/>
            <person name="Obille A."/>
            <person name="Becker A."/>
            <person name="Abrahante J.E."/>
            <person name="Garbe J."/>
            <person name="Badalamenti J.P."/>
            <person name="Herman A."/>
            <person name="Mangelson H."/>
            <person name="Liachko I."/>
            <person name="Sullivan S."/>
            <person name="Sone E.D."/>
            <person name="Koren S."/>
            <person name="Silverstein K.A.T."/>
            <person name="Beckman K.B."/>
            <person name="Gohl D.M."/>
        </authorList>
    </citation>
    <scope>NUCLEOTIDE SEQUENCE</scope>
    <source>
        <strain evidence="1">Duluth1</strain>
        <tissue evidence="1">Whole animal</tissue>
    </source>
</reference>
<sequence length="99" mass="10164">MEQNSYINIIILNNFNLAPNTDLTVDASTGALKVATGKTLTSATTGGYTTTITATATGTGASAPNSTEVKITVGGCSEAGPIQFIAIIMLIPLLITRIF</sequence>
<dbReference type="AlphaFoldDB" id="A0A9D4DUB3"/>
<evidence type="ECO:0000313" key="1">
    <source>
        <dbReference type="EMBL" id="KAH3755556.1"/>
    </source>
</evidence>
<evidence type="ECO:0000313" key="2">
    <source>
        <dbReference type="Proteomes" id="UP000828390"/>
    </source>
</evidence>
<keyword evidence="2" id="KW-1185">Reference proteome</keyword>
<proteinExistence type="predicted"/>
<dbReference type="Proteomes" id="UP000828390">
    <property type="component" value="Unassembled WGS sequence"/>
</dbReference>
<accession>A0A9D4DUB3</accession>
<organism evidence="1 2">
    <name type="scientific">Dreissena polymorpha</name>
    <name type="common">Zebra mussel</name>
    <name type="synonym">Mytilus polymorpha</name>
    <dbReference type="NCBI Taxonomy" id="45954"/>
    <lineage>
        <taxon>Eukaryota</taxon>
        <taxon>Metazoa</taxon>
        <taxon>Spiralia</taxon>
        <taxon>Lophotrochozoa</taxon>
        <taxon>Mollusca</taxon>
        <taxon>Bivalvia</taxon>
        <taxon>Autobranchia</taxon>
        <taxon>Heteroconchia</taxon>
        <taxon>Euheterodonta</taxon>
        <taxon>Imparidentia</taxon>
        <taxon>Neoheterodontei</taxon>
        <taxon>Myida</taxon>
        <taxon>Dreissenoidea</taxon>
        <taxon>Dreissenidae</taxon>
        <taxon>Dreissena</taxon>
    </lineage>
</organism>
<protein>
    <submittedName>
        <fullName evidence="1">Uncharacterized protein</fullName>
    </submittedName>
</protein>
<reference evidence="1" key="2">
    <citation type="submission" date="2020-11" db="EMBL/GenBank/DDBJ databases">
        <authorList>
            <person name="McCartney M.A."/>
            <person name="Auch B."/>
            <person name="Kono T."/>
            <person name="Mallez S."/>
            <person name="Becker A."/>
            <person name="Gohl D.M."/>
            <person name="Silverstein K.A.T."/>
            <person name="Koren S."/>
            <person name="Bechman K.B."/>
            <person name="Herman A."/>
            <person name="Abrahante J.E."/>
            <person name="Garbe J."/>
        </authorList>
    </citation>
    <scope>NUCLEOTIDE SEQUENCE</scope>
    <source>
        <strain evidence="1">Duluth1</strain>
        <tissue evidence="1">Whole animal</tissue>
    </source>
</reference>
<name>A0A9D4DUB3_DREPO</name>
<gene>
    <name evidence="1" type="ORF">DPMN_190253</name>
</gene>